<dbReference type="Pfam" id="PF02518">
    <property type="entry name" value="HATPase_c"/>
    <property type="match status" value="1"/>
</dbReference>
<dbReference type="PANTHER" id="PTHR44936:SF9">
    <property type="entry name" value="SENSOR PROTEIN CREC"/>
    <property type="match status" value="1"/>
</dbReference>
<dbReference type="InterPro" id="IPR050980">
    <property type="entry name" value="2C_sensor_his_kinase"/>
</dbReference>
<dbReference type="InterPro" id="IPR004358">
    <property type="entry name" value="Sig_transdc_His_kin-like_C"/>
</dbReference>
<dbReference type="InterPro" id="IPR003594">
    <property type="entry name" value="HATPase_dom"/>
</dbReference>
<organism evidence="9 10">
    <name type="scientific">Kutzneria viridogrisea</name>
    <dbReference type="NCBI Taxonomy" id="47990"/>
    <lineage>
        <taxon>Bacteria</taxon>
        <taxon>Bacillati</taxon>
        <taxon>Actinomycetota</taxon>
        <taxon>Actinomycetes</taxon>
        <taxon>Pseudonocardiales</taxon>
        <taxon>Pseudonocardiaceae</taxon>
        <taxon>Kutzneria</taxon>
    </lineage>
</organism>
<dbReference type="PANTHER" id="PTHR44936">
    <property type="entry name" value="SENSOR PROTEIN CREC"/>
    <property type="match status" value="1"/>
</dbReference>
<proteinExistence type="predicted"/>
<evidence type="ECO:0000256" key="5">
    <source>
        <dbReference type="ARBA" id="ARBA00022777"/>
    </source>
</evidence>
<comment type="caution">
    <text evidence="9">The sequence shown here is derived from an EMBL/GenBank/DDBJ whole genome shotgun (WGS) entry which is preliminary data.</text>
</comment>
<dbReference type="InterPro" id="IPR005467">
    <property type="entry name" value="His_kinase_dom"/>
</dbReference>
<dbReference type="PROSITE" id="PS50109">
    <property type="entry name" value="HIS_KIN"/>
    <property type="match status" value="1"/>
</dbReference>
<evidence type="ECO:0000256" key="3">
    <source>
        <dbReference type="ARBA" id="ARBA00022553"/>
    </source>
</evidence>
<evidence type="ECO:0000259" key="8">
    <source>
        <dbReference type="PROSITE" id="PS50109"/>
    </source>
</evidence>
<protein>
    <recommendedName>
        <fullName evidence="2">histidine kinase</fullName>
        <ecNumber evidence="2">2.7.13.3</ecNumber>
    </recommendedName>
</protein>
<keyword evidence="7" id="KW-0472">Membrane</keyword>
<evidence type="ECO:0000256" key="6">
    <source>
        <dbReference type="ARBA" id="ARBA00023012"/>
    </source>
</evidence>
<reference evidence="9 10" key="1">
    <citation type="submission" date="2020-08" db="EMBL/GenBank/DDBJ databases">
        <title>Genomic Encyclopedia of Archaeal and Bacterial Type Strains, Phase II (KMG-II): from individual species to whole genera.</title>
        <authorList>
            <person name="Goeker M."/>
        </authorList>
    </citation>
    <scope>NUCLEOTIDE SEQUENCE [LARGE SCALE GENOMIC DNA]</scope>
    <source>
        <strain evidence="9 10">DSM 43850</strain>
    </source>
</reference>
<sequence length="446" mass="46744">MACPEVHAQIARRSRALSGSRIIVLVAVLVTVVLNLNPIRQIVPVFQVQSLLTLGAAAITAGAVLLAYLVARMDASRAINGIAAAIGIYGLLVMPATVVAFGTGPAAQFTQLVRLLGCAVFLVLMGFAAGPGQPRWTAGWRAALLGSLVTLSLAAVITSIPALDVLTSSLVPSVVVLVGWFLLAVHYLALGLSRRAPELYRIGIGVAVIAASQVIRISGGDLVLAGSTRVLGSLLMFMALSVKLRQVMQAAVERAAERDHEMQNVLAGLDGMTHVLPHTGQQERELLTEALREEITRLRGLLDRKVDLPSCAVEPVLSRLVAMRRSSGLDVSLDVQPDLRAAMPASALAQVVTNLLANCERHAPGASVRVNARAADGRVRIDVQDDGPGLPPELRRRALTRGVHDSSRGGSGLGLYVSSQLVADAGGSLELLPTEAGCHASVQVPA</sequence>
<dbReference type="InterPro" id="IPR036890">
    <property type="entry name" value="HATPase_C_sf"/>
</dbReference>
<feature type="transmembrane region" description="Helical" evidence="7">
    <location>
        <begin position="169"/>
        <end position="192"/>
    </location>
</feature>
<name>A0ABR6BHX6_9PSEU</name>
<feature type="transmembrane region" description="Helical" evidence="7">
    <location>
        <begin position="199"/>
        <end position="216"/>
    </location>
</feature>
<feature type="transmembrane region" description="Helical" evidence="7">
    <location>
        <begin position="112"/>
        <end position="130"/>
    </location>
</feature>
<evidence type="ECO:0000256" key="1">
    <source>
        <dbReference type="ARBA" id="ARBA00000085"/>
    </source>
</evidence>
<dbReference type="SUPFAM" id="SSF55874">
    <property type="entry name" value="ATPase domain of HSP90 chaperone/DNA topoisomerase II/histidine kinase"/>
    <property type="match status" value="1"/>
</dbReference>
<dbReference type="Proteomes" id="UP000517916">
    <property type="component" value="Unassembled WGS sequence"/>
</dbReference>
<evidence type="ECO:0000256" key="2">
    <source>
        <dbReference type="ARBA" id="ARBA00012438"/>
    </source>
</evidence>
<keyword evidence="7" id="KW-0812">Transmembrane</keyword>
<dbReference type="RefSeq" id="WP_148309806.1">
    <property type="nucleotide sequence ID" value="NZ_BAAABQ010000009.1"/>
</dbReference>
<keyword evidence="10" id="KW-1185">Reference proteome</keyword>
<feature type="transmembrane region" description="Helical" evidence="7">
    <location>
        <begin position="51"/>
        <end position="71"/>
    </location>
</feature>
<feature type="transmembrane region" description="Helical" evidence="7">
    <location>
        <begin position="22"/>
        <end position="39"/>
    </location>
</feature>
<evidence type="ECO:0000256" key="4">
    <source>
        <dbReference type="ARBA" id="ARBA00022679"/>
    </source>
</evidence>
<feature type="transmembrane region" description="Helical" evidence="7">
    <location>
        <begin position="142"/>
        <end position="163"/>
    </location>
</feature>
<keyword evidence="4 9" id="KW-0808">Transferase</keyword>
<evidence type="ECO:0000313" key="9">
    <source>
        <dbReference type="EMBL" id="MBA8926257.1"/>
    </source>
</evidence>
<dbReference type="EMBL" id="JACJID010000002">
    <property type="protein sequence ID" value="MBA8926257.1"/>
    <property type="molecule type" value="Genomic_DNA"/>
</dbReference>
<keyword evidence="6" id="KW-0902">Two-component regulatory system</keyword>
<feature type="transmembrane region" description="Helical" evidence="7">
    <location>
        <begin position="78"/>
        <end position="100"/>
    </location>
</feature>
<keyword evidence="7" id="KW-1133">Transmembrane helix</keyword>
<dbReference type="PRINTS" id="PR00344">
    <property type="entry name" value="BCTRLSENSOR"/>
</dbReference>
<evidence type="ECO:0000256" key="7">
    <source>
        <dbReference type="SAM" id="Phobius"/>
    </source>
</evidence>
<dbReference type="GO" id="GO:0004673">
    <property type="term" value="F:protein histidine kinase activity"/>
    <property type="evidence" value="ECO:0007669"/>
    <property type="project" value="UniProtKB-EC"/>
</dbReference>
<gene>
    <name evidence="9" type="ORF">BC739_003456</name>
</gene>
<feature type="domain" description="Histidine kinase" evidence="8">
    <location>
        <begin position="257"/>
        <end position="446"/>
    </location>
</feature>
<accession>A0ABR6BHX6</accession>
<keyword evidence="3" id="KW-0597">Phosphoprotein</keyword>
<dbReference type="SMART" id="SM00387">
    <property type="entry name" value="HATPase_c"/>
    <property type="match status" value="1"/>
</dbReference>
<evidence type="ECO:0000313" key="10">
    <source>
        <dbReference type="Proteomes" id="UP000517916"/>
    </source>
</evidence>
<dbReference type="EC" id="2.7.13.3" evidence="2"/>
<keyword evidence="5 9" id="KW-0418">Kinase</keyword>
<dbReference type="Gene3D" id="3.30.565.10">
    <property type="entry name" value="Histidine kinase-like ATPase, C-terminal domain"/>
    <property type="match status" value="1"/>
</dbReference>
<comment type="catalytic activity">
    <reaction evidence="1">
        <text>ATP + protein L-histidine = ADP + protein N-phospho-L-histidine.</text>
        <dbReference type="EC" id="2.7.13.3"/>
    </reaction>
</comment>
<feature type="transmembrane region" description="Helical" evidence="7">
    <location>
        <begin position="222"/>
        <end position="240"/>
    </location>
</feature>